<dbReference type="PANTHER" id="PTHR42784">
    <property type="entry name" value="PYRANOSE 2-OXIDASE"/>
    <property type="match status" value="1"/>
</dbReference>
<reference evidence="8 9" key="1">
    <citation type="submission" date="2023-09" db="EMBL/GenBank/DDBJ databases">
        <authorList>
            <person name="Qi X."/>
        </authorList>
    </citation>
    <scope>NUCLEOTIDE SEQUENCE [LARGE SCALE GENOMIC DNA]</scope>
    <source>
        <strain evidence="8 9">S1-1</strain>
    </source>
</reference>
<evidence type="ECO:0000313" key="8">
    <source>
        <dbReference type="EMBL" id="WOH39509.1"/>
    </source>
</evidence>
<dbReference type="InterPro" id="IPR000172">
    <property type="entry name" value="GMC_OxRdtase_N"/>
</dbReference>
<dbReference type="InterPro" id="IPR007867">
    <property type="entry name" value="GMC_OxRtase_C"/>
</dbReference>
<organism evidence="8 9">
    <name type="scientific">Thalassotalea fonticola</name>
    <dbReference type="NCBI Taxonomy" id="3065649"/>
    <lineage>
        <taxon>Bacteria</taxon>
        <taxon>Pseudomonadati</taxon>
        <taxon>Pseudomonadota</taxon>
        <taxon>Gammaproteobacteria</taxon>
        <taxon>Alteromonadales</taxon>
        <taxon>Colwelliaceae</taxon>
        <taxon>Thalassotalea</taxon>
    </lineage>
</organism>
<dbReference type="SUPFAM" id="SSF54373">
    <property type="entry name" value="FAD-linked reductases, C-terminal domain"/>
    <property type="match status" value="1"/>
</dbReference>
<evidence type="ECO:0000313" key="9">
    <source>
        <dbReference type="Proteomes" id="UP001301442"/>
    </source>
</evidence>
<dbReference type="InterPro" id="IPR036188">
    <property type="entry name" value="FAD/NAD-bd_sf"/>
</dbReference>
<keyword evidence="9" id="KW-1185">Reference proteome</keyword>
<dbReference type="Pfam" id="PF00732">
    <property type="entry name" value="GMC_oxred_N"/>
    <property type="match status" value="1"/>
</dbReference>
<dbReference type="RefSeq" id="WP_348398275.1">
    <property type="nucleotide sequence ID" value="NZ_CP136600.1"/>
</dbReference>
<dbReference type="InterPro" id="IPR051473">
    <property type="entry name" value="P2Ox-like"/>
</dbReference>
<evidence type="ECO:0000256" key="4">
    <source>
        <dbReference type="ARBA" id="ARBA00022827"/>
    </source>
</evidence>
<gene>
    <name evidence="8" type="ORF">RI844_09840</name>
</gene>
<dbReference type="PANTHER" id="PTHR42784:SF1">
    <property type="entry name" value="PYRANOSE 2-OXIDASE"/>
    <property type="match status" value="1"/>
</dbReference>
<proteinExistence type="inferred from homology"/>
<evidence type="ECO:0000256" key="2">
    <source>
        <dbReference type="ARBA" id="ARBA00010790"/>
    </source>
</evidence>
<feature type="domain" description="Glucose-methanol-choline oxidoreductase N-terminal" evidence="6">
    <location>
        <begin position="12"/>
        <end position="330"/>
    </location>
</feature>
<keyword evidence="4" id="KW-0274">FAD</keyword>
<feature type="domain" description="Glucose-methanol-choline oxidoreductase C-terminal" evidence="7">
    <location>
        <begin position="439"/>
        <end position="551"/>
    </location>
</feature>
<dbReference type="SUPFAM" id="SSF51905">
    <property type="entry name" value="FAD/NAD(P)-binding domain"/>
    <property type="match status" value="1"/>
</dbReference>
<evidence type="ECO:0000256" key="3">
    <source>
        <dbReference type="ARBA" id="ARBA00022630"/>
    </source>
</evidence>
<keyword evidence="3" id="KW-0285">Flavoprotein</keyword>
<accession>A0ABZ0GU76</accession>
<evidence type="ECO:0000256" key="1">
    <source>
        <dbReference type="ARBA" id="ARBA00001974"/>
    </source>
</evidence>
<comment type="similarity">
    <text evidence="2">Belongs to the GMC oxidoreductase family.</text>
</comment>
<comment type="cofactor">
    <cofactor evidence="1">
        <name>FAD</name>
        <dbReference type="ChEBI" id="CHEBI:57692"/>
    </cofactor>
</comment>
<evidence type="ECO:0000259" key="7">
    <source>
        <dbReference type="Pfam" id="PF05199"/>
    </source>
</evidence>
<dbReference type="Proteomes" id="UP001301442">
    <property type="component" value="Chromosome"/>
</dbReference>
<sequence length="568" mass="63223">MIKTKNYDFDAIVVGSGMSGGYAAKEFCEKGYKTLVLDRGKPIEHGNYETEFKPPWEMEFRGKMHSEEIKEKYFIQKKGHGVSDYTKHHFINDLENPYIQGKPYLWTRSSKVGGKSVIWSRQSYRWNKLDFEANQKDGHGIDWPIRYDDLAPWYDYVEPFIGISGSYENLDELPDGQFLPPIPLNVVERQVKASIETNFPGRKMIPARVAHLTEPQPIHLELGRGQCQSRNQCGRGCSWGGYYSSVSGALPAAKRTGNLTLTANAQVQEVLYDSKTGKASGIRYVDTVSGETNIVTARVVFMCASTLGTLQILMNSTSDKYPDGIGNTSGVLGRYIMDHVHGAGANGIMPGHRDSYYKGRNPGGIYIPRFQNIKEQQSDYLRGYGYQGGASRSTRVNAQRANQTGIGKSFKEANREPGSWKFKVTSFGEVLPDFNNRVFLHASNKDQWGMPLLITNVAYGENEAKMKQDMMDSAVAMLKAAGLKNVRGYNKPMAPGRSIHEMGGACMGRDPKTSYLNQWNQSHEVANLFVTDGAAFSSVSCVNPSITFMALTARAVDYADKQLKSGII</sequence>
<dbReference type="EMBL" id="CP136600">
    <property type="protein sequence ID" value="WOH39509.1"/>
    <property type="molecule type" value="Genomic_DNA"/>
</dbReference>
<dbReference type="Pfam" id="PF05199">
    <property type="entry name" value="GMC_oxred_C"/>
    <property type="match status" value="1"/>
</dbReference>
<dbReference type="Gene3D" id="3.50.50.60">
    <property type="entry name" value="FAD/NAD(P)-binding domain"/>
    <property type="match status" value="2"/>
</dbReference>
<name>A0ABZ0GU76_9GAMM</name>
<protein>
    <submittedName>
        <fullName evidence="8">GMC family oxidoreductase</fullName>
    </submittedName>
</protein>
<evidence type="ECO:0000259" key="6">
    <source>
        <dbReference type="Pfam" id="PF00732"/>
    </source>
</evidence>
<keyword evidence="5" id="KW-0560">Oxidoreductase</keyword>
<evidence type="ECO:0000256" key="5">
    <source>
        <dbReference type="ARBA" id="ARBA00023002"/>
    </source>
</evidence>